<organism evidence="5 6">
    <name type="scientific">Psilocybe cf. subviscida</name>
    <dbReference type="NCBI Taxonomy" id="2480587"/>
    <lineage>
        <taxon>Eukaryota</taxon>
        <taxon>Fungi</taxon>
        <taxon>Dikarya</taxon>
        <taxon>Basidiomycota</taxon>
        <taxon>Agaricomycotina</taxon>
        <taxon>Agaricomycetes</taxon>
        <taxon>Agaricomycetidae</taxon>
        <taxon>Agaricales</taxon>
        <taxon>Agaricineae</taxon>
        <taxon>Strophariaceae</taxon>
        <taxon>Psilocybe</taxon>
    </lineage>
</organism>
<dbReference type="InterPro" id="IPR043145">
    <property type="entry name" value="Znf_ZZ_sf"/>
</dbReference>
<evidence type="ECO:0000256" key="1">
    <source>
        <dbReference type="ARBA" id="ARBA00022723"/>
    </source>
</evidence>
<evidence type="ECO:0000259" key="4">
    <source>
        <dbReference type="PROSITE" id="PS01357"/>
    </source>
</evidence>
<dbReference type="Proteomes" id="UP000567179">
    <property type="component" value="Unassembled WGS sequence"/>
</dbReference>
<dbReference type="Gene3D" id="3.30.60.90">
    <property type="match status" value="1"/>
</dbReference>
<dbReference type="GO" id="GO:0008270">
    <property type="term" value="F:zinc ion binding"/>
    <property type="evidence" value="ECO:0007669"/>
    <property type="project" value="UniProtKB-KW"/>
</dbReference>
<keyword evidence="6" id="KW-1185">Reference proteome</keyword>
<dbReference type="PROSITE" id="PS01357">
    <property type="entry name" value="ZF_ZZ_1"/>
    <property type="match status" value="1"/>
</dbReference>
<sequence>MDIKQEYERWDKAHGRMANAPPSDGHHYIQHALNLLDLLKPIAEIHPIAKVVIGCFEQLVLFEKDRQDNDGRVASVILAQSGMMRVLLDIDDLAARQSNSSTLRVMLELPQLLSDVQNHITTCHNSIDTYYREHRIGEMVTSFGATYGVFKPDTAPLRTVKFYKAKDWKAKILEFIETFDKDRISLHQALSLQVASDVNDLVSKMDLLLDRLFSPREPWELDVSAKMRELRIVGNADWLNDSNTVKSLAISSGDTSVSLEADPSNMVETAKIDLQVNVLKEHLHLSIDALCSRNLELFELKLRLHTERLEKAILHSARYVINSLSGPHDRLEHEDLRVLWKEMNWMFCVESKVFGIALFEYYLDRYSKGMHKSEGLDIGLWMPKFNPLYRYRSGSFKHPHAWTLLYLFLYADKISNVIDSDKSGLIRISEANAFTSQIPEGWTLPQWCAYLVEVLPHNRFGAAEFMFGISARVLHYFILEPRDYKSDVPIAPELYELVAAKMRVQDESLRSRLSALKWTIDSQSTIRVLSDGRPLETFIYPLLVLLMEFMTDIHHLAVAKTFDMKEWISPFLGFTYLETEISDHLDGLKRRFKGNQSPNNDVPSYHRGMWALYEMGRWRQDQELTEGHEIKLVPVLKEDYDNFYADQSFLEDFPLPHFTGSLLQLKYNSWEEYKQGKDPVDIPLEQPSTWNPIDDKLNTFPNGFTQTPIAGWGCDKCAQMAGSERSLKCLECPDFDFCRGCYALAPPEHTVRNHTFDHRMGVRATWVQSFRAAWMTFRSKELARKLVDTTKRPVLADTSDTISNKEGENDANGAVSADGGGMGPCARCGAQINDWKSEFYICGEYSCAKKDVYLCKGCAWTNEFPEGTGHFWWHTLLPFDSRNLQIDDSTIAKGDSVSDPSSAAKADVIPVGGESTDIPSLAIQNLLPSDPSAALPETSDLAGVATFTESNKELSSKVSRLESEVGQRMNAVEARLTGVEEKLDTMVVELKKVMDALLSSRI</sequence>
<evidence type="ECO:0000256" key="2">
    <source>
        <dbReference type="ARBA" id="ARBA00022771"/>
    </source>
</evidence>
<evidence type="ECO:0000313" key="5">
    <source>
        <dbReference type="EMBL" id="KAF5322722.1"/>
    </source>
</evidence>
<dbReference type="AlphaFoldDB" id="A0A8H5F3Z1"/>
<gene>
    <name evidence="5" type="ORF">D9619_000336</name>
</gene>
<evidence type="ECO:0000256" key="3">
    <source>
        <dbReference type="ARBA" id="ARBA00022833"/>
    </source>
</evidence>
<evidence type="ECO:0000313" key="6">
    <source>
        <dbReference type="Proteomes" id="UP000567179"/>
    </source>
</evidence>
<protein>
    <recommendedName>
        <fullName evidence="4">ZZ-type domain-containing protein</fullName>
    </recommendedName>
</protein>
<dbReference type="InterPro" id="IPR000433">
    <property type="entry name" value="Znf_ZZ"/>
</dbReference>
<comment type="caution">
    <text evidence="5">The sequence shown here is derived from an EMBL/GenBank/DDBJ whole genome shotgun (WGS) entry which is preliminary data.</text>
</comment>
<dbReference type="Pfam" id="PF00569">
    <property type="entry name" value="ZZ"/>
    <property type="match status" value="1"/>
</dbReference>
<accession>A0A8H5F3Z1</accession>
<reference evidence="5 6" key="1">
    <citation type="journal article" date="2020" name="ISME J.">
        <title>Uncovering the hidden diversity of litter-decomposition mechanisms in mushroom-forming fungi.</title>
        <authorList>
            <person name="Floudas D."/>
            <person name="Bentzer J."/>
            <person name="Ahren D."/>
            <person name="Johansson T."/>
            <person name="Persson P."/>
            <person name="Tunlid A."/>
        </authorList>
    </citation>
    <scope>NUCLEOTIDE SEQUENCE [LARGE SCALE GENOMIC DNA]</scope>
    <source>
        <strain evidence="5 6">CBS 101986</strain>
    </source>
</reference>
<feature type="domain" description="ZZ-type" evidence="4">
    <location>
        <begin position="714"/>
        <end position="741"/>
    </location>
</feature>
<keyword evidence="2" id="KW-0863">Zinc-finger</keyword>
<dbReference type="OrthoDB" id="3222020at2759"/>
<name>A0A8H5F3Z1_9AGAR</name>
<proteinExistence type="predicted"/>
<dbReference type="EMBL" id="JAACJJ010000028">
    <property type="protein sequence ID" value="KAF5322722.1"/>
    <property type="molecule type" value="Genomic_DNA"/>
</dbReference>
<keyword evidence="3" id="KW-0862">Zinc</keyword>
<keyword evidence="1" id="KW-0479">Metal-binding</keyword>
<dbReference type="SUPFAM" id="SSF57850">
    <property type="entry name" value="RING/U-box"/>
    <property type="match status" value="1"/>
</dbReference>